<dbReference type="PANTHER" id="PTHR32054:SF2">
    <property type="entry name" value="PROTEIN PLASTID MOVEMENT IMPAIRED 2"/>
    <property type="match status" value="1"/>
</dbReference>
<evidence type="ECO:0000256" key="3">
    <source>
        <dbReference type="SAM" id="Coils"/>
    </source>
</evidence>
<evidence type="ECO:0000313" key="5">
    <source>
        <dbReference type="EMBL" id="KAJ8513213.1"/>
    </source>
</evidence>
<sequence>MKALSLPNANHCHREYAEGCLKLQGVFSHTGLTIKGHSLTKQNSNGEEPRSPPGGFVFAMQRARLCCDEAKDLAIRIEEAHAKTITYKLKLQSLKNSDASEDEQLVILSPKSRRQYTEILREVGDVKRQICGLKLDITSALQEKARAQSEIESSSAEARSYSKYSDELRREMDEVNLEQVFIDLARIEADREFRHIEAQREAEAALFAESVRKANSRIDGLRREITSAKQLQTMLMTTYSDVDALQNEMEFITEAEKSYRKTYLVEATGRMQEEQETDISLLRSTKAELEAAKNELSTVKEEGYKLMDEMDGIRKELIRIADGKEQSSRAKKNSDSSFETLNTKLHKAMSKLESASTAEKRADAIVANLSAALQQLQSDIDAAKREAELVSEETKALRMETEKTRMYTQSLKERLQEAMEELNTVKAAEANALDELKAITESTMRERAISSIWSSTITISKFEYYYLTKQAKAAQEVADKKVAAAQAWIEALKAKDQERRMKAETDPTQSWALVPVERESLSKPKKGSVLKKAIKKEINHHEEEREEKLVQSHDMKLAIAMPRRSLTVSCVSGASRRLHAAPRKSNSTKQRPSITFTPPPLAYKKGKVVNTLVRFLRTPKQRWDSRRNE</sequence>
<dbReference type="GO" id="GO:0005829">
    <property type="term" value="C:cytosol"/>
    <property type="evidence" value="ECO:0007669"/>
    <property type="project" value="TreeGrafter"/>
</dbReference>
<dbReference type="EMBL" id="JAQQAF010000001">
    <property type="protein sequence ID" value="KAJ8513213.1"/>
    <property type="molecule type" value="Genomic_DNA"/>
</dbReference>
<evidence type="ECO:0008006" key="7">
    <source>
        <dbReference type="Google" id="ProtNLM"/>
    </source>
</evidence>
<dbReference type="GO" id="GO:0009904">
    <property type="term" value="P:chloroplast accumulation movement"/>
    <property type="evidence" value="ECO:0007669"/>
    <property type="project" value="TreeGrafter"/>
</dbReference>
<dbReference type="PANTHER" id="PTHR32054">
    <property type="entry name" value="HEAVY CHAIN, PUTATIVE, EXPRESSED-RELATED-RELATED"/>
    <property type="match status" value="1"/>
</dbReference>
<keyword evidence="2 3" id="KW-0175">Coiled coil</keyword>
<gene>
    <name evidence="5" type="ORF">OPV22_003647</name>
</gene>
<reference evidence="5 6" key="1">
    <citation type="submission" date="2022-12" db="EMBL/GenBank/DDBJ databases">
        <title>Chromosome-scale assembly of the Ensete ventricosum genome.</title>
        <authorList>
            <person name="Dussert Y."/>
            <person name="Stocks J."/>
            <person name="Wendawek A."/>
            <person name="Woldeyes F."/>
            <person name="Nichols R.A."/>
            <person name="Borrell J.S."/>
        </authorList>
    </citation>
    <scope>NUCLEOTIDE SEQUENCE [LARGE SCALE GENOMIC DNA]</scope>
    <source>
        <strain evidence="6">cv. Maze</strain>
        <tissue evidence="5">Seeds</tissue>
    </source>
</reference>
<accession>A0AAV8S146</accession>
<dbReference type="InterPro" id="IPR008545">
    <property type="entry name" value="Web"/>
</dbReference>
<dbReference type="GO" id="GO:0009903">
    <property type="term" value="P:chloroplast avoidance movement"/>
    <property type="evidence" value="ECO:0007669"/>
    <property type="project" value="TreeGrafter"/>
</dbReference>
<proteinExistence type="inferred from homology"/>
<dbReference type="AlphaFoldDB" id="A0AAV8S146"/>
<evidence type="ECO:0000256" key="1">
    <source>
        <dbReference type="ARBA" id="ARBA00005485"/>
    </source>
</evidence>
<feature type="compositionally biased region" description="Polar residues" evidence="4">
    <location>
        <begin position="584"/>
        <end position="596"/>
    </location>
</feature>
<evidence type="ECO:0000313" key="6">
    <source>
        <dbReference type="Proteomes" id="UP001222027"/>
    </source>
</evidence>
<name>A0AAV8S146_ENSVE</name>
<protein>
    <recommendedName>
        <fullName evidence="7">Protein PLASTID MOVEMENT IMPAIRED 2</fullName>
    </recommendedName>
</protein>
<dbReference type="Proteomes" id="UP001222027">
    <property type="component" value="Unassembled WGS sequence"/>
</dbReference>
<evidence type="ECO:0000256" key="4">
    <source>
        <dbReference type="SAM" id="MobiDB-lite"/>
    </source>
</evidence>
<feature type="region of interest" description="Disordered" evidence="4">
    <location>
        <begin position="576"/>
        <end position="600"/>
    </location>
</feature>
<feature type="coiled-coil region" evidence="3">
    <location>
        <begin position="366"/>
        <end position="435"/>
    </location>
</feature>
<keyword evidence="6" id="KW-1185">Reference proteome</keyword>
<feature type="coiled-coil region" evidence="3">
    <location>
        <begin position="211"/>
        <end position="302"/>
    </location>
</feature>
<evidence type="ECO:0000256" key="2">
    <source>
        <dbReference type="ARBA" id="ARBA00023054"/>
    </source>
</evidence>
<comment type="similarity">
    <text evidence="1">Belongs to the WEB family.</text>
</comment>
<organism evidence="5 6">
    <name type="scientific">Ensete ventricosum</name>
    <name type="common">Abyssinian banana</name>
    <name type="synonym">Musa ensete</name>
    <dbReference type="NCBI Taxonomy" id="4639"/>
    <lineage>
        <taxon>Eukaryota</taxon>
        <taxon>Viridiplantae</taxon>
        <taxon>Streptophyta</taxon>
        <taxon>Embryophyta</taxon>
        <taxon>Tracheophyta</taxon>
        <taxon>Spermatophyta</taxon>
        <taxon>Magnoliopsida</taxon>
        <taxon>Liliopsida</taxon>
        <taxon>Zingiberales</taxon>
        <taxon>Musaceae</taxon>
        <taxon>Ensete</taxon>
    </lineage>
</organism>
<comment type="caution">
    <text evidence="5">The sequence shown here is derived from an EMBL/GenBank/DDBJ whole genome shotgun (WGS) entry which is preliminary data.</text>
</comment>
<dbReference type="Pfam" id="PF05701">
    <property type="entry name" value="WEMBL"/>
    <property type="match status" value="1"/>
</dbReference>